<evidence type="ECO:0000256" key="1">
    <source>
        <dbReference type="ARBA" id="ARBA00009670"/>
    </source>
</evidence>
<protein>
    <submittedName>
        <fullName evidence="5">AarF/UbiB family protein</fullName>
    </submittedName>
</protein>
<dbReference type="AlphaFoldDB" id="A0A023X4K9"/>
<feature type="transmembrane region" description="Helical" evidence="3">
    <location>
        <begin position="531"/>
        <end position="557"/>
    </location>
</feature>
<dbReference type="KEGG" id="rrd:RradSPS_2000"/>
<dbReference type="Proteomes" id="UP001281130">
    <property type="component" value="Unassembled WGS sequence"/>
</dbReference>
<evidence type="ECO:0000256" key="3">
    <source>
        <dbReference type="SAM" id="Phobius"/>
    </source>
</evidence>
<accession>A0A023X4K9</accession>
<dbReference type="PANTHER" id="PTHR10566">
    <property type="entry name" value="CHAPERONE-ACTIVITY OF BC1 COMPLEX CABC1 -RELATED"/>
    <property type="match status" value="1"/>
</dbReference>
<dbReference type="eggNOG" id="COG0661">
    <property type="taxonomic scope" value="Bacteria"/>
</dbReference>
<proteinExistence type="inferred from homology"/>
<evidence type="ECO:0000256" key="2">
    <source>
        <dbReference type="SAM" id="MobiDB-lite"/>
    </source>
</evidence>
<sequence length="562" mass="61312">MEKETDATAPEPEAAEAGGGPARTVTRIARVGARYGFGFVFRKRLVPARGADLSRIGVRLRRSFEDLGPTFVEFGRYLAARADAIPPDIAAELGRKRLPISPMPFEEVRETVERELHSELFRLYVSFDETPHRVGPLTQSHRATLPGDRPALVVVRRSGVRRDLLAMRPVADLTRRRLGGQLPLDPSEVVADFISQSGHRRDMYFASQTLRRLRDAGLSPGFGEIGTDRDASRLRLPTVYRSHSASRCITFERPPDGLSGLRAGREAMQHAAGAAIRLALTEGVFFADLVPERFEIGGDGLLWMSDPTEVFSLDPERMRGLAEVFAAARREDVDALVRAFPTTGGSVPADDLALRRELREALGVLGGPLWGEHTLTSAQRTVLDALRRGGARLQPEVALMLSSLVAAEKLPEPDADLTVPEPGRERPATVAAVAAGGELVERHRDPLNVAGRFVQKVARPDLYAEYPRQLHSVLSELQDGEIEVRFRHGGLDQLISKVDILANRLVFAFLIAALIVGSSMLGTFVDTGLQVLGVSIFGFVGFVVAAVMGVMLLVGIIRSGRL</sequence>
<dbReference type="PANTHER" id="PTHR10566:SF113">
    <property type="entry name" value="PROTEIN ACTIVITY OF BC1 COMPLEX KINASE 7, CHLOROPLASTIC"/>
    <property type="match status" value="1"/>
</dbReference>
<keyword evidence="3" id="KW-0812">Transmembrane</keyword>
<dbReference type="STRING" id="42256.RradSPS_2000"/>
<dbReference type="InterPro" id="IPR050154">
    <property type="entry name" value="UbiB_kinase"/>
</dbReference>
<dbReference type="Proteomes" id="UP000025229">
    <property type="component" value="Chromosome"/>
</dbReference>
<organism evidence="4 6">
    <name type="scientific">Rubrobacter radiotolerans</name>
    <name type="common">Arthrobacter radiotolerans</name>
    <dbReference type="NCBI Taxonomy" id="42256"/>
    <lineage>
        <taxon>Bacteria</taxon>
        <taxon>Bacillati</taxon>
        <taxon>Actinomycetota</taxon>
        <taxon>Rubrobacteria</taxon>
        <taxon>Rubrobacterales</taxon>
        <taxon>Rubrobacteraceae</taxon>
        <taxon>Rubrobacter</taxon>
    </lineage>
</organism>
<gene>
    <name evidence="4" type="ORF">RradSPS_2000</name>
    <name evidence="5" type="ORF">SIL72_11715</name>
</gene>
<dbReference type="HOGENOM" id="CLU_006533_0_2_11"/>
<name>A0A023X4K9_RUBRA</name>
<dbReference type="OrthoDB" id="5240881at2"/>
<feature type="region of interest" description="Disordered" evidence="2">
    <location>
        <begin position="1"/>
        <end position="21"/>
    </location>
</feature>
<feature type="transmembrane region" description="Helical" evidence="3">
    <location>
        <begin position="505"/>
        <end position="525"/>
    </location>
</feature>
<keyword evidence="6" id="KW-1185">Reference proteome</keyword>
<reference evidence="5" key="2">
    <citation type="submission" date="2023-11" db="EMBL/GenBank/DDBJ databases">
        <title>MicrobeMod: A computational toolkit for identifying prokaryotic methylation and restriction-modification with nanopore sequencing.</title>
        <authorList>
            <person name="Crits-Christoph A."/>
            <person name="Kang S.C."/>
            <person name="Lee H."/>
            <person name="Ostrov N."/>
        </authorList>
    </citation>
    <scope>NUCLEOTIDE SEQUENCE</scope>
    <source>
        <strain evidence="5">ATCC 51242</strain>
    </source>
</reference>
<keyword evidence="3" id="KW-0472">Membrane</keyword>
<evidence type="ECO:0000313" key="6">
    <source>
        <dbReference type="Proteomes" id="UP000025229"/>
    </source>
</evidence>
<dbReference type="EMBL" id="CP007514">
    <property type="protein sequence ID" value="AHY47283.1"/>
    <property type="molecule type" value="Genomic_DNA"/>
</dbReference>
<keyword evidence="3" id="KW-1133">Transmembrane helix</keyword>
<evidence type="ECO:0000313" key="4">
    <source>
        <dbReference type="EMBL" id="AHY47283.1"/>
    </source>
</evidence>
<evidence type="ECO:0000313" key="5">
    <source>
        <dbReference type="EMBL" id="MDX5894688.1"/>
    </source>
</evidence>
<comment type="similarity">
    <text evidence="1">Belongs to the protein kinase superfamily. ADCK protein kinase family.</text>
</comment>
<reference evidence="4 6" key="1">
    <citation type="submission" date="2014-03" db="EMBL/GenBank/DDBJ databases">
        <title>Complete genome sequence of the Radio-Resistant Rubrobacter radiotolerans RSPS-4.</title>
        <authorList>
            <person name="Egas C.C."/>
            <person name="Barroso C.C."/>
            <person name="Froufe H.J.C."/>
            <person name="Pacheco J.J."/>
            <person name="Albuquerque L.L."/>
            <person name="da Costa M.M.S."/>
        </authorList>
    </citation>
    <scope>NUCLEOTIDE SEQUENCE [LARGE SCALE GENOMIC DNA]</scope>
    <source>
        <strain evidence="4 6">RSPS-4</strain>
    </source>
</reference>
<dbReference type="RefSeq" id="WP_038682430.1">
    <property type="nucleotide sequence ID" value="NZ_CP007514.1"/>
</dbReference>
<dbReference type="EMBL" id="JAWXXX010000001">
    <property type="protein sequence ID" value="MDX5894688.1"/>
    <property type="molecule type" value="Genomic_DNA"/>
</dbReference>